<dbReference type="PATRIC" id="fig|742823.3.peg.108"/>
<comment type="catalytic activity">
    <reaction evidence="1 10">
        <text>(2R,3S)-3-isopropylmalate = (2S)-2-isopropylmalate</text>
        <dbReference type="Rhea" id="RHEA:32287"/>
        <dbReference type="ChEBI" id="CHEBI:1178"/>
        <dbReference type="ChEBI" id="CHEBI:35121"/>
        <dbReference type="EC" id="4.2.1.33"/>
    </reaction>
</comment>
<keyword evidence="9 10" id="KW-0100">Branched-chain amino acid biosynthesis</keyword>
<evidence type="ECO:0000256" key="3">
    <source>
        <dbReference type="ARBA" id="ARBA00004729"/>
    </source>
</evidence>
<evidence type="ECO:0000256" key="1">
    <source>
        <dbReference type="ARBA" id="ARBA00000491"/>
    </source>
</evidence>
<organism evidence="12 13">
    <name type="scientific">Sutterella wadsworthensis 2_1_59BFAA</name>
    <dbReference type="NCBI Taxonomy" id="742823"/>
    <lineage>
        <taxon>Bacteria</taxon>
        <taxon>Pseudomonadati</taxon>
        <taxon>Pseudomonadota</taxon>
        <taxon>Betaproteobacteria</taxon>
        <taxon>Burkholderiales</taxon>
        <taxon>Sutterellaceae</taxon>
        <taxon>Sutterella</taxon>
    </lineage>
</organism>
<evidence type="ECO:0000256" key="4">
    <source>
        <dbReference type="ARBA" id="ARBA00009845"/>
    </source>
</evidence>
<dbReference type="InterPro" id="IPR004431">
    <property type="entry name" value="3-IsopropMal_deHydase_ssu"/>
</dbReference>
<evidence type="ECO:0000313" key="13">
    <source>
        <dbReference type="Proteomes" id="UP000005835"/>
    </source>
</evidence>
<dbReference type="GO" id="GO:0009098">
    <property type="term" value="P:L-leucine biosynthetic process"/>
    <property type="evidence" value="ECO:0007669"/>
    <property type="project" value="UniProtKB-UniRule"/>
</dbReference>
<name>K1JPZ6_9BURK</name>
<keyword evidence="13" id="KW-1185">Reference proteome</keyword>
<dbReference type="HAMAP" id="MF_01031">
    <property type="entry name" value="LeuD_type1"/>
    <property type="match status" value="1"/>
</dbReference>
<evidence type="ECO:0000256" key="10">
    <source>
        <dbReference type="HAMAP-Rule" id="MF_01031"/>
    </source>
</evidence>
<evidence type="ECO:0000313" key="12">
    <source>
        <dbReference type="EMBL" id="EKB32256.1"/>
    </source>
</evidence>
<dbReference type="PANTHER" id="PTHR43345:SF5">
    <property type="entry name" value="3-ISOPROPYLMALATE DEHYDRATASE SMALL SUBUNIT"/>
    <property type="match status" value="1"/>
</dbReference>
<evidence type="ECO:0000256" key="8">
    <source>
        <dbReference type="ARBA" id="ARBA00023239"/>
    </source>
</evidence>
<dbReference type="Proteomes" id="UP000005835">
    <property type="component" value="Unassembled WGS sequence"/>
</dbReference>
<dbReference type="HOGENOM" id="CLU_081378_0_3_4"/>
<dbReference type="PANTHER" id="PTHR43345">
    <property type="entry name" value="3-ISOPROPYLMALATE DEHYDRATASE SMALL SUBUNIT 2-RELATED-RELATED"/>
    <property type="match status" value="1"/>
</dbReference>
<dbReference type="RefSeq" id="WP_005433082.1">
    <property type="nucleotide sequence ID" value="NZ_JH815513.1"/>
</dbReference>
<gene>
    <name evidence="10" type="primary">leuD</name>
    <name evidence="12" type="ORF">HMPREF9465_00106</name>
</gene>
<evidence type="ECO:0000256" key="7">
    <source>
        <dbReference type="ARBA" id="ARBA00022605"/>
    </source>
</evidence>
<keyword evidence="7 10" id="KW-0028">Amino-acid biosynthesis</keyword>
<dbReference type="STRING" id="742823.HMPREF9465_00106"/>
<comment type="pathway">
    <text evidence="3 10">Amino-acid biosynthesis; L-leucine biosynthesis; L-leucine from 3-methyl-2-oxobutanoate: step 2/4.</text>
</comment>
<dbReference type="Gene3D" id="3.20.19.10">
    <property type="entry name" value="Aconitase, domain 4"/>
    <property type="match status" value="1"/>
</dbReference>
<dbReference type="NCBIfam" id="TIGR00171">
    <property type="entry name" value="leuD"/>
    <property type="match status" value="1"/>
</dbReference>
<comment type="similarity">
    <text evidence="4 10">Belongs to the LeuD family. LeuD type 1 subfamily.</text>
</comment>
<keyword evidence="6 10" id="KW-0432">Leucine biosynthesis</keyword>
<sequence>MEKLTTLTAVAAPLPIDNCDTDQIMPKQFLRGIDKSGLARGVFFNMRCNPDGSPRADCVFNRPGFEKTAIICAGPNFGCGSSREHAVWGLMQMGIRAVIASGFGEIFYSNCFNNGLLACRVSPEDAAAIMAALSDTTPVELTVDLVAQEIRAGDGVWSFEVAPRHRTMLMEGLDMIAATLRDMDEIERFRAAHEAEFSWMTGLAGKAKRRLEGR</sequence>
<evidence type="ECO:0000256" key="6">
    <source>
        <dbReference type="ARBA" id="ARBA00022430"/>
    </source>
</evidence>
<evidence type="ECO:0000256" key="9">
    <source>
        <dbReference type="ARBA" id="ARBA00023304"/>
    </source>
</evidence>
<dbReference type="UniPathway" id="UPA00048">
    <property type="reaction ID" value="UER00071"/>
</dbReference>
<dbReference type="CDD" id="cd01577">
    <property type="entry name" value="IPMI_Swivel"/>
    <property type="match status" value="1"/>
</dbReference>
<protein>
    <recommendedName>
        <fullName evidence="10">3-isopropylmalate dehydratase small subunit</fullName>
        <ecNumber evidence="10">4.2.1.33</ecNumber>
    </recommendedName>
    <alternativeName>
        <fullName evidence="10">Alpha-IPM isomerase</fullName>
        <shortName evidence="10">IPMI</shortName>
    </alternativeName>
    <alternativeName>
        <fullName evidence="10">Isopropylmalate isomerase</fullName>
    </alternativeName>
</protein>
<feature type="domain" description="Aconitase A/isopropylmalate dehydratase small subunit swivel" evidence="11">
    <location>
        <begin position="1"/>
        <end position="122"/>
    </location>
</feature>
<keyword evidence="8 10" id="KW-0456">Lyase</keyword>
<dbReference type="GO" id="GO:0009316">
    <property type="term" value="C:3-isopropylmalate dehydratase complex"/>
    <property type="evidence" value="ECO:0007669"/>
    <property type="project" value="InterPro"/>
</dbReference>
<dbReference type="Pfam" id="PF00694">
    <property type="entry name" value="Aconitase_C"/>
    <property type="match status" value="1"/>
</dbReference>
<dbReference type="InterPro" id="IPR000573">
    <property type="entry name" value="AconitaseA/IPMdHydase_ssu_swvl"/>
</dbReference>
<dbReference type="NCBIfam" id="NF002458">
    <property type="entry name" value="PRK01641.1"/>
    <property type="match status" value="1"/>
</dbReference>
<accession>K1JPZ6</accession>
<proteinExistence type="inferred from homology"/>
<evidence type="ECO:0000256" key="2">
    <source>
        <dbReference type="ARBA" id="ARBA00002695"/>
    </source>
</evidence>
<dbReference type="EMBL" id="ADMG01000006">
    <property type="protein sequence ID" value="EKB32256.1"/>
    <property type="molecule type" value="Genomic_DNA"/>
</dbReference>
<dbReference type="SUPFAM" id="SSF52016">
    <property type="entry name" value="LeuD/IlvD-like"/>
    <property type="match status" value="1"/>
</dbReference>
<dbReference type="OrthoDB" id="9777465at2"/>
<dbReference type="EC" id="4.2.1.33" evidence="10"/>
<dbReference type="GO" id="GO:0003861">
    <property type="term" value="F:3-isopropylmalate dehydratase activity"/>
    <property type="evidence" value="ECO:0007669"/>
    <property type="project" value="UniProtKB-UniRule"/>
</dbReference>
<comment type="function">
    <text evidence="2 10">Catalyzes the isomerization between 2-isopropylmalate and 3-isopropylmalate, via the formation of 2-isopropylmaleate.</text>
</comment>
<dbReference type="AlphaFoldDB" id="K1JPZ6"/>
<reference evidence="12 13" key="1">
    <citation type="submission" date="2012-05" db="EMBL/GenBank/DDBJ databases">
        <title>The Genome Sequence of Sutterella wadsworthensis 2_1_59BFAA.</title>
        <authorList>
            <consortium name="The Broad Institute Genome Sequencing Platform"/>
            <person name="Earl A."/>
            <person name="Ward D."/>
            <person name="Feldgarden M."/>
            <person name="Gevers D."/>
            <person name="Daigneault M."/>
            <person name="Strauss J."/>
            <person name="Allen-Vercoe E."/>
            <person name="Walker B."/>
            <person name="Young S.K."/>
            <person name="Zeng Q."/>
            <person name="Gargeya S."/>
            <person name="Fitzgerald M."/>
            <person name="Haas B."/>
            <person name="Abouelleil A."/>
            <person name="Alvarado L."/>
            <person name="Arachchi H.M."/>
            <person name="Berlin A.M."/>
            <person name="Chapman S.B."/>
            <person name="Goldberg J."/>
            <person name="Griggs A."/>
            <person name="Gujja S."/>
            <person name="Hansen M."/>
            <person name="Howarth C."/>
            <person name="Imamovic A."/>
            <person name="Larimer J."/>
            <person name="McCowen C."/>
            <person name="Montmayeur A."/>
            <person name="Murphy C."/>
            <person name="Neiman D."/>
            <person name="Pearson M."/>
            <person name="Priest M."/>
            <person name="Roberts A."/>
            <person name="Saif S."/>
            <person name="Shea T."/>
            <person name="Sisk P."/>
            <person name="Sykes S."/>
            <person name="Wortman J."/>
            <person name="Nusbaum C."/>
            <person name="Birren B."/>
        </authorList>
    </citation>
    <scope>NUCLEOTIDE SEQUENCE [LARGE SCALE GENOMIC DNA]</scope>
    <source>
        <strain evidence="12 13">2_1_59BFAA</strain>
    </source>
</reference>
<comment type="subunit">
    <text evidence="5 10">Heterodimer of LeuC and LeuD.</text>
</comment>
<dbReference type="InterPro" id="IPR033940">
    <property type="entry name" value="IPMI_Swivel"/>
</dbReference>
<dbReference type="eggNOG" id="COG0066">
    <property type="taxonomic scope" value="Bacteria"/>
</dbReference>
<dbReference type="InterPro" id="IPR050075">
    <property type="entry name" value="LeuD"/>
</dbReference>
<evidence type="ECO:0000259" key="11">
    <source>
        <dbReference type="Pfam" id="PF00694"/>
    </source>
</evidence>
<evidence type="ECO:0000256" key="5">
    <source>
        <dbReference type="ARBA" id="ARBA00011271"/>
    </source>
</evidence>
<comment type="caution">
    <text evidence="12">The sequence shown here is derived from an EMBL/GenBank/DDBJ whole genome shotgun (WGS) entry which is preliminary data.</text>
</comment>
<dbReference type="InterPro" id="IPR015928">
    <property type="entry name" value="Aconitase/3IPM_dehydase_swvl"/>
</dbReference>